<keyword evidence="3 11" id="KW-0645">Protease</keyword>
<dbReference type="SUPFAM" id="SSF55486">
    <property type="entry name" value="Metalloproteases ('zincins'), catalytic domain"/>
    <property type="match status" value="1"/>
</dbReference>
<proteinExistence type="inferred from homology"/>
<dbReference type="Gene3D" id="2.60.40.1730">
    <property type="entry name" value="tricorn interacting facor f3 domain"/>
    <property type="match status" value="1"/>
</dbReference>
<dbReference type="InterPro" id="IPR042097">
    <property type="entry name" value="Aminopeptidase_N-like_N_sf"/>
</dbReference>
<dbReference type="GO" id="GO:0005737">
    <property type="term" value="C:cytoplasm"/>
    <property type="evidence" value="ECO:0007669"/>
    <property type="project" value="TreeGrafter"/>
</dbReference>
<evidence type="ECO:0000259" key="13">
    <source>
        <dbReference type="Pfam" id="PF11838"/>
    </source>
</evidence>
<evidence type="ECO:0000256" key="10">
    <source>
        <dbReference type="PIRSR" id="PIRSR634016-4"/>
    </source>
</evidence>
<dbReference type="Pfam" id="PF11838">
    <property type="entry name" value="ERAP1_C"/>
    <property type="match status" value="1"/>
</dbReference>
<evidence type="ECO:0000256" key="2">
    <source>
        <dbReference type="ARBA" id="ARBA00022438"/>
    </source>
</evidence>
<evidence type="ECO:0000256" key="7">
    <source>
        <dbReference type="ARBA" id="ARBA00023049"/>
    </source>
</evidence>
<dbReference type="Proteomes" id="UP001218218">
    <property type="component" value="Unassembled WGS sequence"/>
</dbReference>
<evidence type="ECO:0000256" key="3">
    <source>
        <dbReference type="ARBA" id="ARBA00022670"/>
    </source>
</evidence>
<evidence type="ECO:0000256" key="8">
    <source>
        <dbReference type="PIRSR" id="PIRSR634016-1"/>
    </source>
</evidence>
<dbReference type="InterPro" id="IPR050344">
    <property type="entry name" value="Peptidase_M1_aminopeptidases"/>
</dbReference>
<keyword evidence="2 11" id="KW-0031">Aminopeptidase</keyword>
<feature type="domain" description="Peptidase M1 membrane alanine aminopeptidase" evidence="12">
    <location>
        <begin position="273"/>
        <end position="490"/>
    </location>
</feature>
<dbReference type="InterPro" id="IPR014782">
    <property type="entry name" value="Peptidase_M1_dom"/>
</dbReference>
<gene>
    <name evidence="15" type="ORF">DFH08DRAFT_883362</name>
</gene>
<dbReference type="Pfam" id="PF17900">
    <property type="entry name" value="Peptidase_M1_N"/>
    <property type="match status" value="1"/>
</dbReference>
<dbReference type="InterPro" id="IPR034016">
    <property type="entry name" value="M1_APN-typ"/>
</dbReference>
<dbReference type="InterPro" id="IPR027268">
    <property type="entry name" value="Peptidase_M4/M1_CTD_sf"/>
</dbReference>
<dbReference type="InterPro" id="IPR001930">
    <property type="entry name" value="Peptidase_M1"/>
</dbReference>
<feature type="domain" description="ERAP1-like C-terminal" evidence="13">
    <location>
        <begin position="568"/>
        <end position="885"/>
    </location>
</feature>
<dbReference type="EC" id="3.4.11.-" evidence="11"/>
<feature type="binding site" evidence="9">
    <location>
        <position position="344"/>
    </location>
    <ligand>
        <name>Zn(2+)</name>
        <dbReference type="ChEBI" id="CHEBI:29105"/>
        <note>catalytic</note>
    </ligand>
</feature>
<evidence type="ECO:0000256" key="11">
    <source>
        <dbReference type="RuleBase" id="RU364040"/>
    </source>
</evidence>
<organism evidence="15 16">
    <name type="scientific">Mycena albidolilacea</name>
    <dbReference type="NCBI Taxonomy" id="1033008"/>
    <lineage>
        <taxon>Eukaryota</taxon>
        <taxon>Fungi</taxon>
        <taxon>Dikarya</taxon>
        <taxon>Basidiomycota</taxon>
        <taxon>Agaricomycotina</taxon>
        <taxon>Agaricomycetes</taxon>
        <taxon>Agaricomycetidae</taxon>
        <taxon>Agaricales</taxon>
        <taxon>Marasmiineae</taxon>
        <taxon>Mycenaceae</taxon>
        <taxon>Mycena</taxon>
    </lineage>
</organism>
<evidence type="ECO:0000259" key="12">
    <source>
        <dbReference type="Pfam" id="PF01433"/>
    </source>
</evidence>
<dbReference type="SUPFAM" id="SSF63737">
    <property type="entry name" value="Leukotriene A4 hydrolase N-terminal domain"/>
    <property type="match status" value="1"/>
</dbReference>
<name>A0AAD7EIS6_9AGAR</name>
<evidence type="ECO:0000256" key="5">
    <source>
        <dbReference type="ARBA" id="ARBA00022801"/>
    </source>
</evidence>
<dbReference type="FunFam" id="1.10.390.10:FF:000006">
    <property type="entry name" value="Puromycin-sensitive aminopeptidase"/>
    <property type="match status" value="1"/>
</dbReference>
<dbReference type="GO" id="GO:0016020">
    <property type="term" value="C:membrane"/>
    <property type="evidence" value="ECO:0007669"/>
    <property type="project" value="TreeGrafter"/>
</dbReference>
<keyword evidence="16" id="KW-1185">Reference proteome</keyword>
<dbReference type="Pfam" id="PF01433">
    <property type="entry name" value="Peptidase_M1"/>
    <property type="match status" value="1"/>
</dbReference>
<evidence type="ECO:0000256" key="6">
    <source>
        <dbReference type="ARBA" id="ARBA00022833"/>
    </source>
</evidence>
<dbReference type="CDD" id="cd09601">
    <property type="entry name" value="M1_APN-Q_like"/>
    <property type="match status" value="1"/>
</dbReference>
<evidence type="ECO:0000313" key="16">
    <source>
        <dbReference type="Proteomes" id="UP001218218"/>
    </source>
</evidence>
<evidence type="ECO:0000313" key="15">
    <source>
        <dbReference type="EMBL" id="KAJ7328847.1"/>
    </source>
</evidence>
<dbReference type="AlphaFoldDB" id="A0AAD7EIS6"/>
<dbReference type="Gene3D" id="2.60.40.1910">
    <property type="match status" value="1"/>
</dbReference>
<dbReference type="InterPro" id="IPR024571">
    <property type="entry name" value="ERAP1-like_C_dom"/>
</dbReference>
<dbReference type="PANTHER" id="PTHR11533:SF174">
    <property type="entry name" value="PUROMYCIN-SENSITIVE AMINOPEPTIDASE-RELATED"/>
    <property type="match status" value="1"/>
</dbReference>
<dbReference type="EMBL" id="JARIHO010000038">
    <property type="protein sequence ID" value="KAJ7328847.1"/>
    <property type="molecule type" value="Genomic_DNA"/>
</dbReference>
<dbReference type="Gene3D" id="1.10.390.10">
    <property type="entry name" value="Neutral Protease Domain 2"/>
    <property type="match status" value="1"/>
</dbReference>
<feature type="active site" description="Proton acceptor" evidence="8">
    <location>
        <position position="345"/>
    </location>
</feature>
<dbReference type="InterPro" id="IPR045357">
    <property type="entry name" value="Aminopeptidase_N-like_N"/>
</dbReference>
<dbReference type="GO" id="GO:0008270">
    <property type="term" value="F:zinc ion binding"/>
    <property type="evidence" value="ECO:0007669"/>
    <property type="project" value="UniProtKB-UniRule"/>
</dbReference>
<protein>
    <recommendedName>
        <fullName evidence="11">Aminopeptidase</fullName>
        <ecNumber evidence="11">3.4.11.-</ecNumber>
    </recommendedName>
</protein>
<comment type="similarity">
    <text evidence="1 11">Belongs to the peptidase M1 family.</text>
</comment>
<feature type="binding site" evidence="9">
    <location>
        <position position="348"/>
    </location>
    <ligand>
        <name>Zn(2+)</name>
        <dbReference type="ChEBI" id="CHEBI:29105"/>
        <note>catalytic</note>
    </ligand>
</feature>
<dbReference type="GO" id="GO:0043171">
    <property type="term" value="P:peptide catabolic process"/>
    <property type="evidence" value="ECO:0007669"/>
    <property type="project" value="TreeGrafter"/>
</dbReference>
<dbReference type="PANTHER" id="PTHR11533">
    <property type="entry name" value="PROTEASE M1 ZINC METALLOPROTEASE"/>
    <property type="match status" value="1"/>
</dbReference>
<evidence type="ECO:0000256" key="9">
    <source>
        <dbReference type="PIRSR" id="PIRSR634016-3"/>
    </source>
</evidence>
<keyword evidence="5 11" id="KW-0378">Hydrolase</keyword>
<keyword evidence="6 9" id="KW-0862">Zinc</keyword>
<evidence type="ECO:0000259" key="14">
    <source>
        <dbReference type="Pfam" id="PF17900"/>
    </source>
</evidence>
<dbReference type="GO" id="GO:0006508">
    <property type="term" value="P:proteolysis"/>
    <property type="evidence" value="ECO:0007669"/>
    <property type="project" value="UniProtKB-KW"/>
</dbReference>
<feature type="site" description="Transition state stabilizer" evidence="10">
    <location>
        <position position="431"/>
    </location>
</feature>
<reference evidence="15" key="1">
    <citation type="submission" date="2023-03" db="EMBL/GenBank/DDBJ databases">
        <title>Massive genome expansion in bonnet fungi (Mycena s.s.) driven by repeated elements and novel gene families across ecological guilds.</title>
        <authorList>
            <consortium name="Lawrence Berkeley National Laboratory"/>
            <person name="Harder C.B."/>
            <person name="Miyauchi S."/>
            <person name="Viragh M."/>
            <person name="Kuo A."/>
            <person name="Thoen E."/>
            <person name="Andreopoulos B."/>
            <person name="Lu D."/>
            <person name="Skrede I."/>
            <person name="Drula E."/>
            <person name="Henrissat B."/>
            <person name="Morin E."/>
            <person name="Kohler A."/>
            <person name="Barry K."/>
            <person name="LaButti K."/>
            <person name="Morin E."/>
            <person name="Salamov A."/>
            <person name="Lipzen A."/>
            <person name="Mereny Z."/>
            <person name="Hegedus B."/>
            <person name="Baldrian P."/>
            <person name="Stursova M."/>
            <person name="Weitz H."/>
            <person name="Taylor A."/>
            <person name="Grigoriev I.V."/>
            <person name="Nagy L.G."/>
            <person name="Martin F."/>
            <person name="Kauserud H."/>
        </authorList>
    </citation>
    <scope>NUCLEOTIDE SEQUENCE</scope>
    <source>
        <strain evidence="15">CBHHK002</strain>
    </source>
</reference>
<feature type="domain" description="Aminopeptidase N-like N-terminal" evidence="14">
    <location>
        <begin position="23"/>
        <end position="192"/>
    </location>
</feature>
<dbReference type="GO" id="GO:0005615">
    <property type="term" value="C:extracellular space"/>
    <property type="evidence" value="ECO:0007669"/>
    <property type="project" value="TreeGrafter"/>
</dbReference>
<accession>A0AAD7EIS6</accession>
<dbReference type="GO" id="GO:0070006">
    <property type="term" value="F:metalloaminopeptidase activity"/>
    <property type="evidence" value="ECO:0007669"/>
    <property type="project" value="TreeGrafter"/>
</dbReference>
<sequence length="910" mass="102085">MFSDLSESPAIWQDKYRLPTNVKPSHYNITCWTDLESLQFGGFVAVDLDILEETSAIVLNSSADLKLGTASVYCSALNTDQLQSAQIVTDQELGRATLNFVAALPAGSKAQIKITYIAMLRGSMNGYYKSAWQRNGKTEHYAMTHFQPTDARAAIPCWDEPQLKATWTITMISRAETVNISNMPAESEVAYDPTSASESDGSLGTLLSTLPRKDVQWKITKFAKTPPMSSYLVAFANGPFAHLETKVVMPLSGRTIPLRVYTTPDIIHQAEFCLDVTAKVLPLYEKIFDIEYPLPKLDTLAAHDFDMGAMENWGLITGRTSAFLTDSKKVDITSRKSIAGTQSHEVAHMWFGNITTMAWWDNLYLNEGFATLMGEAIILSKVFPEWEVNSTFVADDVQNALMLDAKRSSHPIEVECPDANFINQIFDELSYSKAASVLRMLSEYIGEDRFLKGVSLYLKKHLYGNTVTRDLWDGISAASGEDIVRLVDDWITKIGFPLITVTETSGGIRVRQDRYLDNGTPNADENETIWNVPLAVLTVNENGHVHIDKTAVLAEREKTIALDTGRTFKLNAGTIGFYRVLYTPERLEKIATEAAKNDLIFSPRDRIGLLKDVSELSHAGLTPVSSLLTLVNIWQGETNYLVWAGVLVSFAGILRAFEEHPRLITSFRAFIRTLFVPLVQRLGYEFPDGESVDIVELRKTAITGAVTARDENVIRELQSRFTDYMETGDMARIPSDIRTTIFAVAARYGGREEFEVLLKIIENPVTPADRRAAIANIGYTEDLTLVKDLFSYILTEARDQDVVSFCRGLQANPLARPLLVEFFKDNYDAFSKRFATNSMLKYLVTACFKGLSTQRAHDDATEFFKDKDTTRYSMALSQALETVRARIAYIERSFNDLSDWLTKWEQSPKR</sequence>
<dbReference type="GO" id="GO:0042277">
    <property type="term" value="F:peptide binding"/>
    <property type="evidence" value="ECO:0007669"/>
    <property type="project" value="TreeGrafter"/>
</dbReference>
<keyword evidence="7 11" id="KW-0482">Metalloprotease</keyword>
<evidence type="ECO:0000256" key="1">
    <source>
        <dbReference type="ARBA" id="ARBA00010136"/>
    </source>
</evidence>
<feature type="binding site" evidence="9">
    <location>
        <position position="367"/>
    </location>
    <ligand>
        <name>Zn(2+)</name>
        <dbReference type="ChEBI" id="CHEBI:29105"/>
        <note>catalytic</note>
    </ligand>
</feature>
<comment type="caution">
    <text evidence="15">The sequence shown here is derived from an EMBL/GenBank/DDBJ whole genome shotgun (WGS) entry which is preliminary data.</text>
</comment>
<keyword evidence="4 9" id="KW-0479">Metal-binding</keyword>
<dbReference type="Gene3D" id="1.25.50.20">
    <property type="match status" value="1"/>
</dbReference>
<evidence type="ECO:0000256" key="4">
    <source>
        <dbReference type="ARBA" id="ARBA00022723"/>
    </source>
</evidence>
<comment type="cofactor">
    <cofactor evidence="9 11">
        <name>Zn(2+)</name>
        <dbReference type="ChEBI" id="CHEBI:29105"/>
    </cofactor>
    <text evidence="9 11">Binds 1 zinc ion per subunit.</text>
</comment>
<dbReference type="PRINTS" id="PR00756">
    <property type="entry name" value="ALADIPTASE"/>
</dbReference>